<keyword evidence="1" id="KW-0805">Transcription regulation</keyword>
<dbReference type="SMART" id="SM00895">
    <property type="entry name" value="FCD"/>
    <property type="match status" value="1"/>
</dbReference>
<dbReference type="InterPro" id="IPR011711">
    <property type="entry name" value="GntR_C"/>
</dbReference>
<dbReference type="AlphaFoldDB" id="A0A0F6B1F0"/>
<dbReference type="Gene3D" id="1.20.120.530">
    <property type="entry name" value="GntR ligand-binding domain-like"/>
    <property type="match status" value="1"/>
</dbReference>
<dbReference type="HOGENOM" id="CLU_017584_9_5_6"/>
<dbReference type="PANTHER" id="PTHR43537:SF51">
    <property type="entry name" value="HTH-TYPE TRANSCRIPTIONAL REGULATOR LGOR-RELATED"/>
    <property type="match status" value="1"/>
</dbReference>
<dbReference type="PRINTS" id="PR00035">
    <property type="entry name" value="HTHGNTR"/>
</dbReference>
<keyword evidence="3" id="KW-0804">Transcription</keyword>
<dbReference type="SUPFAM" id="SSF46785">
    <property type="entry name" value="Winged helix' DNA-binding domain"/>
    <property type="match status" value="1"/>
</dbReference>
<dbReference type="PROSITE" id="PS50949">
    <property type="entry name" value="HTH_GNTR"/>
    <property type="match status" value="1"/>
</dbReference>
<accession>A0A0F6B1F0</accession>
<dbReference type="InterPro" id="IPR036388">
    <property type="entry name" value="WH-like_DNA-bd_sf"/>
</dbReference>
<dbReference type="SUPFAM" id="SSF48008">
    <property type="entry name" value="GntR ligand-binding domain-like"/>
    <property type="match status" value="1"/>
</dbReference>
<evidence type="ECO:0000313" key="6">
    <source>
        <dbReference type="Proteomes" id="UP000002695"/>
    </source>
</evidence>
<dbReference type="Proteomes" id="UP000002695">
    <property type="component" value="Chromosome"/>
</dbReference>
<evidence type="ECO:0000256" key="1">
    <source>
        <dbReference type="ARBA" id="ARBA00023015"/>
    </source>
</evidence>
<evidence type="ECO:0000259" key="4">
    <source>
        <dbReference type="PROSITE" id="PS50949"/>
    </source>
</evidence>
<dbReference type="Gene3D" id="1.10.10.10">
    <property type="entry name" value="Winged helix-like DNA-binding domain superfamily/Winged helix DNA-binding domain"/>
    <property type="match status" value="1"/>
</dbReference>
<feature type="domain" description="HTH gntR-type" evidence="4">
    <location>
        <begin position="49"/>
        <end position="117"/>
    </location>
</feature>
<dbReference type="GO" id="GO:0003677">
    <property type="term" value="F:DNA binding"/>
    <property type="evidence" value="ECO:0007669"/>
    <property type="project" value="UniProtKB-KW"/>
</dbReference>
<gene>
    <name evidence="5" type="ordered locus">STM14_1860</name>
</gene>
<keyword evidence="2" id="KW-0238">DNA-binding</keyword>
<dbReference type="SMR" id="A0A0F6B1F0"/>
<dbReference type="SMART" id="SM00345">
    <property type="entry name" value="HTH_GNTR"/>
    <property type="match status" value="1"/>
</dbReference>
<proteinExistence type="predicted"/>
<name>A0A0F6B1F0_SALT1</name>
<dbReference type="CDD" id="cd07377">
    <property type="entry name" value="WHTH_GntR"/>
    <property type="match status" value="1"/>
</dbReference>
<dbReference type="InterPro" id="IPR008920">
    <property type="entry name" value="TF_FadR/GntR_C"/>
</dbReference>
<organism evidence="5 6">
    <name type="scientific">Salmonella typhimurium (strain 14028s / SGSC 2262)</name>
    <dbReference type="NCBI Taxonomy" id="588858"/>
    <lineage>
        <taxon>Bacteria</taxon>
        <taxon>Pseudomonadati</taxon>
        <taxon>Pseudomonadota</taxon>
        <taxon>Gammaproteobacteria</taxon>
        <taxon>Enterobacterales</taxon>
        <taxon>Enterobacteriaceae</taxon>
        <taxon>Salmonella</taxon>
    </lineage>
</organism>
<dbReference type="BioCyc" id="SENT588858:STM14_RS08560-MONOMER"/>
<dbReference type="KEGG" id="seo:STM14_1860"/>
<keyword evidence="6" id="KW-1185">Reference proteome</keyword>
<sequence length="263" mass="29939">METTGGCFSLSCTVINYHDHQRQDGMLNPFKIPWIWIGGRMVIPEVRQERLYQKIANLIIKLINDNIFPPGTFLPPERELAKQLGVSRASLREALIVLEISGWIVIQSGNGVIVSDKKHLASDYTIEEILSTRELVDSHCARLAAQNDNVDVINQIEAIYHRMDQAINDNNVHGFYSLDKEFHLAISEASRNRVLFDMSRMLWEQRINIPYAGLDEQSGDRNVLLNLNKQHKAIVDAMRQSDADSAYEGSLEHLRYVRKIVGG</sequence>
<dbReference type="InterPro" id="IPR036390">
    <property type="entry name" value="WH_DNA-bd_sf"/>
</dbReference>
<protein>
    <submittedName>
        <fullName evidence="5">Regulatory protein</fullName>
    </submittedName>
</protein>
<evidence type="ECO:0000256" key="2">
    <source>
        <dbReference type="ARBA" id="ARBA00023125"/>
    </source>
</evidence>
<dbReference type="EMBL" id="CP001363">
    <property type="protein sequence ID" value="ACY88332.1"/>
    <property type="molecule type" value="Genomic_DNA"/>
</dbReference>
<dbReference type="Pfam" id="PF07729">
    <property type="entry name" value="FCD"/>
    <property type="match status" value="1"/>
</dbReference>
<dbReference type="Pfam" id="PF00392">
    <property type="entry name" value="GntR"/>
    <property type="match status" value="1"/>
</dbReference>
<dbReference type="PATRIC" id="fig|588858.6.peg.1775"/>
<dbReference type="GO" id="GO:0003700">
    <property type="term" value="F:DNA-binding transcription factor activity"/>
    <property type="evidence" value="ECO:0007669"/>
    <property type="project" value="InterPro"/>
</dbReference>
<reference evidence="5 6" key="1">
    <citation type="journal article" date="2010" name="J. Bacteriol.">
        <title>Short-term signatures of evolutionary change in the Salmonella enterica serovar typhimurium 14028 genome.</title>
        <authorList>
            <person name="Jarvik T."/>
            <person name="Smillie C."/>
            <person name="Groisman E.A."/>
            <person name="Ochman H."/>
        </authorList>
    </citation>
    <scope>NUCLEOTIDE SEQUENCE [LARGE SCALE GENOMIC DNA]</scope>
    <source>
        <strain evidence="6">14028s / SGSC 2262</strain>
    </source>
</reference>
<dbReference type="PANTHER" id="PTHR43537">
    <property type="entry name" value="TRANSCRIPTIONAL REGULATOR, GNTR FAMILY"/>
    <property type="match status" value="1"/>
</dbReference>
<dbReference type="RefSeq" id="WP_001518759.1">
    <property type="nucleotide sequence ID" value="NC_016856.1"/>
</dbReference>
<evidence type="ECO:0000256" key="3">
    <source>
        <dbReference type="ARBA" id="ARBA00023163"/>
    </source>
</evidence>
<evidence type="ECO:0000313" key="5">
    <source>
        <dbReference type="EMBL" id="ACY88332.1"/>
    </source>
</evidence>
<dbReference type="InterPro" id="IPR000524">
    <property type="entry name" value="Tscrpt_reg_HTH_GntR"/>
</dbReference>